<dbReference type="Gene3D" id="1.20.120.450">
    <property type="entry name" value="dinb family like domain"/>
    <property type="match status" value="1"/>
</dbReference>
<dbReference type="PANTHER" id="PTHR36922">
    <property type="entry name" value="BLL2446 PROTEIN"/>
    <property type="match status" value="1"/>
</dbReference>
<dbReference type="PANTHER" id="PTHR36922:SF1">
    <property type="entry name" value="DUF1993 DOMAIN-CONTAINING PROTEIN"/>
    <property type="match status" value="1"/>
</dbReference>
<comment type="caution">
    <text evidence="1">The sequence shown here is derived from an EMBL/GenBank/DDBJ whole genome shotgun (WGS) entry which is preliminary data.</text>
</comment>
<accession>A0A8K0WVK9</accession>
<dbReference type="AlphaFoldDB" id="A0A8K0WVK9"/>
<name>A0A8K0WVK9_9HYPO</name>
<dbReference type="Proteomes" id="UP000813444">
    <property type="component" value="Unassembled WGS sequence"/>
</dbReference>
<protein>
    <recommendedName>
        <fullName evidence="3">DUF1993 domain-containing protein</fullName>
    </recommendedName>
</protein>
<dbReference type="Pfam" id="PF09351">
    <property type="entry name" value="DUF1993"/>
    <property type="match status" value="1"/>
</dbReference>
<dbReference type="SUPFAM" id="SSF109854">
    <property type="entry name" value="DinB/YfiT-like putative metalloenzymes"/>
    <property type="match status" value="1"/>
</dbReference>
<sequence length="171" mass="18684">MSITLYEQSIPFLKEVLASLTSVLQKGASSAKATALVESRIVDDMKPLPFQVYCVTDLTSKAAARLQGKEPTAYADDMKTFDDFFGRIKEVEAQLDAADKDLINSRAETNIVMGIGGGKTLELPAKGYVAAYIIPNTMFHLMTAYNILRKEGIELGKLDFLGAFMGKFSKA</sequence>
<dbReference type="InterPro" id="IPR034660">
    <property type="entry name" value="DinB/YfiT-like"/>
</dbReference>
<dbReference type="EMBL" id="JAGPNK010000001">
    <property type="protein sequence ID" value="KAH7327732.1"/>
    <property type="molecule type" value="Genomic_DNA"/>
</dbReference>
<evidence type="ECO:0000313" key="2">
    <source>
        <dbReference type="Proteomes" id="UP000813444"/>
    </source>
</evidence>
<evidence type="ECO:0000313" key="1">
    <source>
        <dbReference type="EMBL" id="KAH7327732.1"/>
    </source>
</evidence>
<reference evidence="1" key="1">
    <citation type="journal article" date="2021" name="Nat. Commun.">
        <title>Genetic determinants of endophytism in the Arabidopsis root mycobiome.</title>
        <authorList>
            <person name="Mesny F."/>
            <person name="Miyauchi S."/>
            <person name="Thiergart T."/>
            <person name="Pickel B."/>
            <person name="Atanasova L."/>
            <person name="Karlsson M."/>
            <person name="Huettel B."/>
            <person name="Barry K.W."/>
            <person name="Haridas S."/>
            <person name="Chen C."/>
            <person name="Bauer D."/>
            <person name="Andreopoulos W."/>
            <person name="Pangilinan J."/>
            <person name="LaButti K."/>
            <person name="Riley R."/>
            <person name="Lipzen A."/>
            <person name="Clum A."/>
            <person name="Drula E."/>
            <person name="Henrissat B."/>
            <person name="Kohler A."/>
            <person name="Grigoriev I.V."/>
            <person name="Martin F.M."/>
            <person name="Hacquard S."/>
        </authorList>
    </citation>
    <scope>NUCLEOTIDE SEQUENCE</scope>
    <source>
        <strain evidence="1">MPI-CAGE-CH-0235</strain>
    </source>
</reference>
<dbReference type="InterPro" id="IPR018531">
    <property type="entry name" value="DUF1993"/>
</dbReference>
<organism evidence="1 2">
    <name type="scientific">Stachybotrys elegans</name>
    <dbReference type="NCBI Taxonomy" id="80388"/>
    <lineage>
        <taxon>Eukaryota</taxon>
        <taxon>Fungi</taxon>
        <taxon>Dikarya</taxon>
        <taxon>Ascomycota</taxon>
        <taxon>Pezizomycotina</taxon>
        <taxon>Sordariomycetes</taxon>
        <taxon>Hypocreomycetidae</taxon>
        <taxon>Hypocreales</taxon>
        <taxon>Stachybotryaceae</taxon>
        <taxon>Stachybotrys</taxon>
    </lineage>
</organism>
<keyword evidence="2" id="KW-1185">Reference proteome</keyword>
<dbReference type="OrthoDB" id="3724345at2759"/>
<gene>
    <name evidence="1" type="ORF">B0I35DRAFT_447900</name>
</gene>
<evidence type="ECO:0008006" key="3">
    <source>
        <dbReference type="Google" id="ProtNLM"/>
    </source>
</evidence>
<proteinExistence type="predicted"/>